<dbReference type="InterPro" id="IPR002013">
    <property type="entry name" value="SAC_dom"/>
</dbReference>
<dbReference type="Pfam" id="PF12456">
    <property type="entry name" value="hSac2"/>
    <property type="match status" value="1"/>
</dbReference>
<accession>A0AAV9NVR1</accession>
<reference evidence="4 5" key="1">
    <citation type="submission" date="2023-08" db="EMBL/GenBank/DDBJ databases">
        <title>Black Yeasts Isolated from many extreme environments.</title>
        <authorList>
            <person name="Coleine C."/>
            <person name="Stajich J.E."/>
            <person name="Selbmann L."/>
        </authorList>
    </citation>
    <scope>NUCLEOTIDE SEQUENCE [LARGE SCALE GENOMIC DNA]</scope>
    <source>
        <strain evidence="4 5">CCFEE 5935</strain>
    </source>
</reference>
<dbReference type="PROSITE" id="PS51791">
    <property type="entry name" value="HSAC2"/>
    <property type="match status" value="1"/>
</dbReference>
<feature type="region of interest" description="Disordered" evidence="1">
    <location>
        <begin position="126"/>
        <end position="164"/>
    </location>
</feature>
<feature type="compositionally biased region" description="Acidic residues" evidence="1">
    <location>
        <begin position="130"/>
        <end position="141"/>
    </location>
</feature>
<proteinExistence type="predicted"/>
<dbReference type="RefSeq" id="XP_064653944.1">
    <property type="nucleotide sequence ID" value="XM_064807866.1"/>
</dbReference>
<dbReference type="GeneID" id="89931974"/>
<feature type="compositionally biased region" description="Polar residues" evidence="1">
    <location>
        <begin position="817"/>
        <end position="831"/>
    </location>
</feature>
<feature type="compositionally biased region" description="Polar residues" evidence="1">
    <location>
        <begin position="205"/>
        <end position="220"/>
    </location>
</feature>
<name>A0AAV9NVR1_9PEZI</name>
<dbReference type="InterPro" id="IPR022158">
    <property type="entry name" value="Inositol_phosphatase"/>
</dbReference>
<dbReference type="Pfam" id="PF02383">
    <property type="entry name" value="Syja_N"/>
    <property type="match status" value="1"/>
</dbReference>
<sequence>MPGLAWKLLIAATEGGVVVRPTGSHSHSSKDVQVHYQTSKITSVSRNEDDGTFSTPLEAHGLVGILDLVTSSHLIVITRREHVASIRGKAIYGVRDVTLIPLTSQAEAQVSIDTAKKSLAKAAGTAASVETDESDVGDDAETASVVSVEDEGPEEDAAELPKGGLKKSATFAKRWFSRNAPKGRKQSTSKDSSVEGETVAEEGNDQNASVTSNEQNEQTPQSPPRDRSSEGNDKPTEPSQGKSTIESLTPRILRTAKMMFSTSGFYFSYDHDLSGTLTQKSTMVSGMPLWKRFDGLYFWNRHLIDPFMKTNHDELVLPLMQGFVGQRAFSIAKSEDEEEHSVAGASQAPEDVVAAQETPSKTELTDEGTQAQEFLLTLISRRSVKRAGLRFMRRGVDDDGYVANTVETEQILSPMTWSMSDKTYSLVQLRGSIPLHFTQTPGRLKPTPVMFGSEATNQAAFKKHLSSVGSRYGKIQVVSLIDKHNSPEVPIGEAFETHTTLLNDAGGISGKPIGFEWFDFHTICRGMKFENVSILMDAIEPTLKSFGWIVKQDDRNIGQQTGVVRTNCMDCLDRTNIVQSSIAGWALEQQLKDRGLHIDLKTDPTTQWFNTLWADNGDACSMQYAGTAAMKGDFTRTRKRNWAGALSDFSITLTRYYNNMIGDYFLQTCIDFFLGNEGQGVFEEFETEMVSKDYSLDMRRVRESAIETCVKIVLEDPSEKLLAGWTMGCPKQSNTLRSLPFEECVVLLTSAAFYLCRFDWDTEKVGAFERVDLCDVTEVWRGAYITSALGETHLDEAKNYGFALRYSTKGNSIVRRNTRTLQNKGETSSENAGKDELQKQAEPEKDESRMLAFKALPPSSTAAKGDVEATEKMNEVRLVTHVCDRLRDTARTAKARMYPIHADDDIQVEEKPIISAADAKKSTGYMESIGYSLKRMVWS</sequence>
<evidence type="ECO:0000256" key="1">
    <source>
        <dbReference type="SAM" id="MobiDB-lite"/>
    </source>
</evidence>
<feature type="region of interest" description="Disordered" evidence="1">
    <location>
        <begin position="335"/>
        <end position="368"/>
    </location>
</feature>
<dbReference type="InterPro" id="IPR034753">
    <property type="entry name" value="hSac2"/>
</dbReference>
<feature type="compositionally biased region" description="Polar residues" evidence="1">
    <location>
        <begin position="357"/>
        <end position="368"/>
    </location>
</feature>
<evidence type="ECO:0000259" key="2">
    <source>
        <dbReference type="PROSITE" id="PS50275"/>
    </source>
</evidence>
<dbReference type="GO" id="GO:0046856">
    <property type="term" value="P:phosphatidylinositol dephosphorylation"/>
    <property type="evidence" value="ECO:0007669"/>
    <property type="project" value="TreeGrafter"/>
</dbReference>
<gene>
    <name evidence="4" type="ORF">LTR77_010649</name>
</gene>
<dbReference type="EMBL" id="JAVRRT010000025">
    <property type="protein sequence ID" value="KAK5163467.1"/>
    <property type="molecule type" value="Genomic_DNA"/>
</dbReference>
<organism evidence="4 5">
    <name type="scientific">Saxophila tyrrhenica</name>
    <dbReference type="NCBI Taxonomy" id="1690608"/>
    <lineage>
        <taxon>Eukaryota</taxon>
        <taxon>Fungi</taxon>
        <taxon>Dikarya</taxon>
        <taxon>Ascomycota</taxon>
        <taxon>Pezizomycotina</taxon>
        <taxon>Dothideomycetes</taxon>
        <taxon>Dothideomycetidae</taxon>
        <taxon>Mycosphaerellales</taxon>
        <taxon>Extremaceae</taxon>
        <taxon>Saxophila</taxon>
    </lineage>
</organism>
<dbReference type="AlphaFoldDB" id="A0AAV9NVR1"/>
<dbReference type="PROSITE" id="PS50275">
    <property type="entry name" value="SAC"/>
    <property type="match status" value="1"/>
</dbReference>
<dbReference type="GO" id="GO:0043812">
    <property type="term" value="F:phosphatidylinositol-4-phosphate phosphatase activity"/>
    <property type="evidence" value="ECO:0007669"/>
    <property type="project" value="TreeGrafter"/>
</dbReference>
<feature type="region of interest" description="Disordered" evidence="1">
    <location>
        <begin position="817"/>
        <end position="846"/>
    </location>
</feature>
<dbReference type="PANTHER" id="PTHR45662">
    <property type="entry name" value="PHOSPHATIDYLINOSITIDE PHOSPHATASE SAC1"/>
    <property type="match status" value="1"/>
</dbReference>
<feature type="compositionally biased region" description="Polar residues" evidence="1">
    <location>
        <begin position="237"/>
        <end position="247"/>
    </location>
</feature>
<keyword evidence="5" id="KW-1185">Reference proteome</keyword>
<feature type="compositionally biased region" description="Basic and acidic residues" evidence="1">
    <location>
        <begin position="832"/>
        <end position="846"/>
    </location>
</feature>
<protein>
    <submittedName>
        <fullName evidence="4">Uncharacterized protein</fullName>
    </submittedName>
</protein>
<evidence type="ECO:0000313" key="4">
    <source>
        <dbReference type="EMBL" id="KAK5163467.1"/>
    </source>
</evidence>
<dbReference type="PANTHER" id="PTHR45662:SF7">
    <property type="entry name" value="SACI DOMAIN PROTEIN (AFU_ORTHOLOGUE AFUA_1G15890)"/>
    <property type="match status" value="1"/>
</dbReference>
<feature type="domain" description="HSac2" evidence="3">
    <location>
        <begin position="696"/>
        <end position="850"/>
    </location>
</feature>
<feature type="region of interest" description="Disordered" evidence="1">
    <location>
        <begin position="176"/>
        <end position="248"/>
    </location>
</feature>
<feature type="compositionally biased region" description="Basic and acidic residues" evidence="1">
    <location>
        <begin position="224"/>
        <end position="236"/>
    </location>
</feature>
<comment type="caution">
    <text evidence="4">The sequence shown here is derived from an EMBL/GenBank/DDBJ whole genome shotgun (WGS) entry which is preliminary data.</text>
</comment>
<evidence type="ECO:0000313" key="5">
    <source>
        <dbReference type="Proteomes" id="UP001337655"/>
    </source>
</evidence>
<dbReference type="GO" id="GO:0005783">
    <property type="term" value="C:endoplasmic reticulum"/>
    <property type="evidence" value="ECO:0007669"/>
    <property type="project" value="TreeGrafter"/>
</dbReference>
<dbReference type="Proteomes" id="UP001337655">
    <property type="component" value="Unassembled WGS sequence"/>
</dbReference>
<feature type="domain" description="SAC" evidence="2">
    <location>
        <begin position="256"/>
        <end position="626"/>
    </location>
</feature>
<evidence type="ECO:0000259" key="3">
    <source>
        <dbReference type="PROSITE" id="PS51791"/>
    </source>
</evidence>
<feature type="compositionally biased region" description="Acidic residues" evidence="1">
    <location>
        <begin position="148"/>
        <end position="158"/>
    </location>
</feature>